<feature type="compositionally biased region" description="Basic and acidic residues" evidence="2">
    <location>
        <begin position="532"/>
        <end position="549"/>
    </location>
</feature>
<keyword evidence="1" id="KW-0175">Coiled coil</keyword>
<organism evidence="3 4">
    <name type="scientific">Ceratobasidium theobromae</name>
    <dbReference type="NCBI Taxonomy" id="1582974"/>
    <lineage>
        <taxon>Eukaryota</taxon>
        <taxon>Fungi</taxon>
        <taxon>Dikarya</taxon>
        <taxon>Basidiomycota</taxon>
        <taxon>Agaricomycotina</taxon>
        <taxon>Agaricomycetes</taxon>
        <taxon>Cantharellales</taxon>
        <taxon>Ceratobasidiaceae</taxon>
        <taxon>Ceratobasidium</taxon>
    </lineage>
</organism>
<feature type="compositionally biased region" description="Basic and acidic residues" evidence="2">
    <location>
        <begin position="314"/>
        <end position="328"/>
    </location>
</feature>
<feature type="compositionally biased region" description="Basic and acidic residues" evidence="2">
    <location>
        <begin position="260"/>
        <end position="273"/>
    </location>
</feature>
<feature type="compositionally biased region" description="Acidic residues" evidence="2">
    <location>
        <begin position="295"/>
        <end position="313"/>
    </location>
</feature>
<accession>A0A5N5QFA4</accession>
<name>A0A5N5QFA4_9AGAM</name>
<feature type="compositionally biased region" description="Pro residues" evidence="2">
    <location>
        <begin position="81"/>
        <end position="97"/>
    </location>
</feature>
<gene>
    <name evidence="3" type="ORF">CTheo_6413</name>
</gene>
<feature type="coiled-coil region" evidence="1">
    <location>
        <begin position="117"/>
        <end position="171"/>
    </location>
</feature>
<evidence type="ECO:0000256" key="1">
    <source>
        <dbReference type="SAM" id="Coils"/>
    </source>
</evidence>
<dbReference type="EMBL" id="SSOP01000193">
    <property type="protein sequence ID" value="KAB5590148.1"/>
    <property type="molecule type" value="Genomic_DNA"/>
</dbReference>
<evidence type="ECO:0000256" key="2">
    <source>
        <dbReference type="SAM" id="MobiDB-lite"/>
    </source>
</evidence>
<reference evidence="3 4" key="1">
    <citation type="journal article" date="2019" name="Fungal Biol. Biotechnol.">
        <title>Draft genome sequence of fastidious pathogen Ceratobasidium theobromae, which causes vascular-streak dieback in Theobroma cacao.</title>
        <authorList>
            <person name="Ali S.S."/>
            <person name="Asman A."/>
            <person name="Shao J."/>
            <person name="Firmansyah A.P."/>
            <person name="Susilo A.W."/>
            <person name="Rosmana A."/>
            <person name="McMahon P."/>
            <person name="Junaid M."/>
            <person name="Guest D."/>
            <person name="Kheng T.Y."/>
            <person name="Meinhardt L.W."/>
            <person name="Bailey B.A."/>
        </authorList>
    </citation>
    <scope>NUCLEOTIDE SEQUENCE [LARGE SCALE GENOMIC DNA]</scope>
    <source>
        <strain evidence="3 4">CT2</strain>
    </source>
</reference>
<keyword evidence="4" id="KW-1185">Reference proteome</keyword>
<feature type="compositionally biased region" description="Basic and acidic residues" evidence="2">
    <location>
        <begin position="356"/>
        <end position="371"/>
    </location>
</feature>
<feature type="compositionally biased region" description="Low complexity" evidence="2">
    <location>
        <begin position="493"/>
        <end position="520"/>
    </location>
</feature>
<evidence type="ECO:0000313" key="3">
    <source>
        <dbReference type="EMBL" id="KAB5590148.1"/>
    </source>
</evidence>
<feature type="region of interest" description="Disordered" evidence="2">
    <location>
        <begin position="1"/>
        <end position="103"/>
    </location>
</feature>
<feature type="compositionally biased region" description="Basic and acidic residues" evidence="2">
    <location>
        <begin position="17"/>
        <end position="32"/>
    </location>
</feature>
<feature type="region of interest" description="Disordered" evidence="2">
    <location>
        <begin position="240"/>
        <end position="371"/>
    </location>
</feature>
<evidence type="ECO:0000313" key="4">
    <source>
        <dbReference type="Proteomes" id="UP000383932"/>
    </source>
</evidence>
<dbReference type="AlphaFoldDB" id="A0A5N5QFA4"/>
<comment type="caution">
    <text evidence="3">The sequence shown here is derived from an EMBL/GenBank/DDBJ whole genome shotgun (WGS) entry which is preliminary data.</text>
</comment>
<sequence>MEQDPPAPDPVEDKDEEAPRRESRRLRERERPVVVALPPHPHFASKHYPPSAHGERRFPRLADTPAPLADGASTSFSYRGPPQPPVPVASAPPPPGGTPLVLDRPEIDSQAVLANMLSQRIDQVDQLRAQLAHAEARIASLSARSNPTAALAQAEARAEAAEARLAAIKEAWRGVESYLDMLARREAEARAAFVRTLGTGEIGVPPSVPVFVRPSVRTFPPLPPAPVPGANPVVWRHETGRRRPADDDPDHPHKRPRPDRRRDREVRKEKARFSDSPSPQPKDLSPPIASLPDDKDADADADADEEVDQIVDDEPAKRDDKPDDHMDDPSPATDTDELSVDEELLKLSSKSARRTRPYEREYDREYAHTEYHDYRYPTDPRFAPWYGEYYPDDYREPRGYQPPRTDFRNGSSSAPWYAHLKQGTTVSTNTQGQRTCRQCGLAGRYKDGKCVEKWGPGPEGPGTVCDRCRKKMKRVERRGTADASALAAIQMHPSFTQSSATQPQTPSQSLSQTQLGTQYSPQRWANGSARFENGDKRYDVYDKRRRESAEPTTAKDAPVEA</sequence>
<dbReference type="Proteomes" id="UP000383932">
    <property type="component" value="Unassembled WGS sequence"/>
</dbReference>
<feature type="region of interest" description="Disordered" evidence="2">
    <location>
        <begin position="491"/>
        <end position="561"/>
    </location>
</feature>
<protein>
    <submittedName>
        <fullName evidence="3">Uncharacterized protein</fullName>
    </submittedName>
</protein>
<proteinExistence type="predicted"/>
<feature type="region of interest" description="Disordered" evidence="2">
    <location>
        <begin position="396"/>
        <end position="415"/>
    </location>
</feature>
<dbReference type="OrthoDB" id="2162994at2759"/>